<dbReference type="Pfam" id="PF00593">
    <property type="entry name" value="TonB_dep_Rec_b-barrel"/>
    <property type="match status" value="1"/>
</dbReference>
<dbReference type="Pfam" id="PF07715">
    <property type="entry name" value="Plug"/>
    <property type="match status" value="1"/>
</dbReference>
<feature type="signal peptide" evidence="10">
    <location>
        <begin position="1"/>
        <end position="23"/>
    </location>
</feature>
<sequence length="1153" mass="126801">MNLKKQTSFLVMLLFLAWSGVYANVEVGDSNPSSKAGAAAELLMQEQQTVTGVVTDNEGVPMPGVTVAVQGTSIGAITNIDGRYTLSVPEGALLNFSFIGFVTETLPAEGRSIIDIMLIPDILEMEEVVVTALGIRRETKALGYAMSEVAGEELASVNTVNVMQALQGKSAGLSVGLSDGSVFGNTKIQLRGVSVMNQDNNNPIFVIDGVILDNSISNASADWDASSNDFGNMIKNLNPDDFESVSVLKGAASTALYGSRGINGAIVITTKSGEGRQGIGVRVSQSLGIDHVYRQPDIQYEFGPGALAGYTSYGEQDGGGNYYRFSTNQLYLNSDGVPTKRNHPWAWSGYGPRFDDRAMVDYDGEMTTYSAAKDHFKEAFDLGVNSNTSVAITGGSDKGSFYLSNSYNKRKGVLPNNEFTRNATQLSSTYELTSWLRADASVSFSTSVSKNPRNDIGENFLSGNIPNWYDTDKWSQREVWQASHGGTPRTAYGDKYAYVPMTGLWFNYNMNENVRNEYVTRPVVRLTADLADWVSVTAEGNMNYFTADHENKELGQGYANEGGYYSLGNEKDVSRTGKLVFNLKKDFNEDLSTGLILGGELWDQERTYSRVWTNGGLVVPGQFFVGNSKETRGSEARVSGTKQINSLYFMANVGWKNQLFLDATGRNDWSSALVYTNGTGNFSYFYPSVSASWVFTESLEMPYWFTFGKLRASWAQVGNDTAPYFINRGYALNSYELASGFAYGNAMADSSVDPDIKPERKKSIELGLDARLFNGRVNFDFAWYDETIEDQIGQVPLPEESGLNGGLITNVGSLVNTGIEVSLGVTPIKNRNFDWTSTFNYWNNKTTVENLHESYGEFRRLDGDFNYGNFRIASVAYNGGEYGVLMSDSKPKVWQSEDPNDPRNGMKVLAYSGNARAAYYARSMEVEQVGKLQPDFEGSWANDFRYKNWTMSVLLDARFGGHMASYSNRYGTAYGWLETSLKGREGHGGVTWTSQYADRAGQTFHDGVIPDGVFAEGTTVASPGGTNVNVGGMTFQEALDAGHVEPSHASGHNYFSNSWGQGTVNDDWFSEVKYVALRNISLGYNLPRNIAQQIRAQNVHLSVNARNLAYLYNSLPNNLHPESFRGTASSTGYRERSFTPYTATYTFSVSVDF</sequence>
<dbReference type="SUPFAM" id="SSF56935">
    <property type="entry name" value="Porins"/>
    <property type="match status" value="1"/>
</dbReference>
<gene>
    <name evidence="13" type="ORF">JCM15548_12071</name>
</gene>
<dbReference type="InterPro" id="IPR023996">
    <property type="entry name" value="TonB-dep_OMP_SusC/RagA"/>
</dbReference>
<keyword evidence="10" id="KW-0732">Signal</keyword>
<organism evidence="13 14">
    <name type="scientific">Geofilum rubicundum JCM 15548</name>
    <dbReference type="NCBI Taxonomy" id="1236989"/>
    <lineage>
        <taxon>Bacteria</taxon>
        <taxon>Pseudomonadati</taxon>
        <taxon>Bacteroidota</taxon>
        <taxon>Bacteroidia</taxon>
        <taxon>Marinilabiliales</taxon>
        <taxon>Marinilabiliaceae</taxon>
        <taxon>Geofilum</taxon>
    </lineage>
</organism>
<feature type="domain" description="TonB-dependent receptor-like beta-barrel" evidence="11">
    <location>
        <begin position="468"/>
        <end position="857"/>
    </location>
</feature>
<evidence type="ECO:0000256" key="5">
    <source>
        <dbReference type="ARBA" id="ARBA00023077"/>
    </source>
</evidence>
<name>A0A0E9LW70_9BACT</name>
<dbReference type="STRING" id="1236989.JCM15548_12071"/>
<dbReference type="RefSeq" id="WP_062124438.1">
    <property type="nucleotide sequence ID" value="NZ_BAZW01000014.1"/>
</dbReference>
<evidence type="ECO:0000259" key="11">
    <source>
        <dbReference type="Pfam" id="PF00593"/>
    </source>
</evidence>
<keyword evidence="7 8" id="KW-0998">Cell outer membrane</keyword>
<comment type="subcellular location">
    <subcellularLocation>
        <location evidence="1 8">Cell outer membrane</location>
        <topology evidence="1 8">Multi-pass membrane protein</topology>
    </subcellularLocation>
</comment>
<dbReference type="InterPro" id="IPR037066">
    <property type="entry name" value="Plug_dom_sf"/>
</dbReference>
<dbReference type="InterPro" id="IPR012910">
    <property type="entry name" value="Plug_dom"/>
</dbReference>
<feature type="chain" id="PRO_5002428368" evidence="10">
    <location>
        <begin position="24"/>
        <end position="1153"/>
    </location>
</feature>
<evidence type="ECO:0000256" key="2">
    <source>
        <dbReference type="ARBA" id="ARBA00022448"/>
    </source>
</evidence>
<dbReference type="GO" id="GO:0009279">
    <property type="term" value="C:cell outer membrane"/>
    <property type="evidence" value="ECO:0007669"/>
    <property type="project" value="UniProtKB-SubCell"/>
</dbReference>
<evidence type="ECO:0000256" key="9">
    <source>
        <dbReference type="RuleBase" id="RU003357"/>
    </source>
</evidence>
<dbReference type="EMBL" id="BAZW01000014">
    <property type="protein sequence ID" value="GAO29842.1"/>
    <property type="molecule type" value="Genomic_DNA"/>
</dbReference>
<dbReference type="InterPro" id="IPR008969">
    <property type="entry name" value="CarboxyPept-like_regulatory"/>
</dbReference>
<evidence type="ECO:0000256" key="4">
    <source>
        <dbReference type="ARBA" id="ARBA00022692"/>
    </source>
</evidence>
<dbReference type="Pfam" id="PF13715">
    <property type="entry name" value="CarbopepD_reg_2"/>
    <property type="match status" value="1"/>
</dbReference>
<dbReference type="InterPro" id="IPR036942">
    <property type="entry name" value="Beta-barrel_TonB_sf"/>
</dbReference>
<dbReference type="Gene3D" id="2.170.130.10">
    <property type="entry name" value="TonB-dependent receptor, plug domain"/>
    <property type="match status" value="1"/>
</dbReference>
<keyword evidence="6 8" id="KW-0472">Membrane</keyword>
<feature type="domain" description="TonB-dependent receptor plug" evidence="12">
    <location>
        <begin position="143"/>
        <end position="265"/>
    </location>
</feature>
<reference evidence="13 14" key="1">
    <citation type="journal article" date="2015" name="Microbes Environ.">
        <title>Distribution and evolution of nitrogen fixation genes in the phylum bacteroidetes.</title>
        <authorList>
            <person name="Inoue J."/>
            <person name="Oshima K."/>
            <person name="Suda W."/>
            <person name="Sakamoto M."/>
            <person name="Iino T."/>
            <person name="Noda S."/>
            <person name="Hongoh Y."/>
            <person name="Hattori M."/>
            <person name="Ohkuma M."/>
        </authorList>
    </citation>
    <scope>NUCLEOTIDE SEQUENCE [LARGE SCALE GENOMIC DNA]</scope>
    <source>
        <strain evidence="13">JCM 15548</strain>
    </source>
</reference>
<evidence type="ECO:0000256" key="7">
    <source>
        <dbReference type="ARBA" id="ARBA00023237"/>
    </source>
</evidence>
<keyword evidence="5 9" id="KW-0798">TonB box</keyword>
<dbReference type="InterPro" id="IPR039426">
    <property type="entry name" value="TonB-dep_rcpt-like"/>
</dbReference>
<comment type="similarity">
    <text evidence="8 9">Belongs to the TonB-dependent receptor family.</text>
</comment>
<dbReference type="Proteomes" id="UP000032900">
    <property type="component" value="Unassembled WGS sequence"/>
</dbReference>
<evidence type="ECO:0000313" key="14">
    <source>
        <dbReference type="Proteomes" id="UP000032900"/>
    </source>
</evidence>
<dbReference type="InterPro" id="IPR023997">
    <property type="entry name" value="TonB-dep_OMP_SusC/RagA_CS"/>
</dbReference>
<evidence type="ECO:0000256" key="10">
    <source>
        <dbReference type="SAM" id="SignalP"/>
    </source>
</evidence>
<keyword evidence="3 8" id="KW-1134">Transmembrane beta strand</keyword>
<dbReference type="OrthoDB" id="9768177at2"/>
<evidence type="ECO:0000259" key="12">
    <source>
        <dbReference type="Pfam" id="PF07715"/>
    </source>
</evidence>
<dbReference type="Gene3D" id="2.40.170.20">
    <property type="entry name" value="TonB-dependent receptor, beta-barrel domain"/>
    <property type="match status" value="1"/>
</dbReference>
<evidence type="ECO:0000313" key="13">
    <source>
        <dbReference type="EMBL" id="GAO29842.1"/>
    </source>
</evidence>
<keyword evidence="13" id="KW-0675">Receptor</keyword>
<keyword evidence="2 8" id="KW-0813">Transport</keyword>
<dbReference type="NCBIfam" id="TIGR04056">
    <property type="entry name" value="OMP_RagA_SusC"/>
    <property type="match status" value="1"/>
</dbReference>
<proteinExistence type="inferred from homology"/>
<keyword evidence="4 8" id="KW-0812">Transmembrane</keyword>
<evidence type="ECO:0000256" key="1">
    <source>
        <dbReference type="ARBA" id="ARBA00004571"/>
    </source>
</evidence>
<accession>A0A0E9LW70</accession>
<keyword evidence="14" id="KW-1185">Reference proteome</keyword>
<dbReference type="SUPFAM" id="SSF49464">
    <property type="entry name" value="Carboxypeptidase regulatory domain-like"/>
    <property type="match status" value="1"/>
</dbReference>
<evidence type="ECO:0000256" key="8">
    <source>
        <dbReference type="PROSITE-ProRule" id="PRU01360"/>
    </source>
</evidence>
<evidence type="ECO:0000256" key="6">
    <source>
        <dbReference type="ARBA" id="ARBA00023136"/>
    </source>
</evidence>
<dbReference type="AlphaFoldDB" id="A0A0E9LW70"/>
<comment type="caution">
    <text evidence="13">The sequence shown here is derived from an EMBL/GenBank/DDBJ whole genome shotgun (WGS) entry which is preliminary data.</text>
</comment>
<dbReference type="PROSITE" id="PS52016">
    <property type="entry name" value="TONB_DEPENDENT_REC_3"/>
    <property type="match status" value="1"/>
</dbReference>
<dbReference type="Gene3D" id="2.60.40.1120">
    <property type="entry name" value="Carboxypeptidase-like, regulatory domain"/>
    <property type="match status" value="1"/>
</dbReference>
<evidence type="ECO:0000256" key="3">
    <source>
        <dbReference type="ARBA" id="ARBA00022452"/>
    </source>
</evidence>
<dbReference type="InterPro" id="IPR000531">
    <property type="entry name" value="Beta-barrel_TonB"/>
</dbReference>
<protein>
    <submittedName>
        <fullName evidence="13">TonB-dependent receptor</fullName>
    </submittedName>
</protein>
<dbReference type="NCBIfam" id="TIGR04057">
    <property type="entry name" value="SusC_RagA_signa"/>
    <property type="match status" value="1"/>
</dbReference>